<dbReference type="InterPro" id="IPR013783">
    <property type="entry name" value="Ig-like_fold"/>
</dbReference>
<dbReference type="Pfam" id="PF13927">
    <property type="entry name" value="Ig_3"/>
    <property type="match status" value="1"/>
</dbReference>
<dbReference type="InterPro" id="IPR003599">
    <property type="entry name" value="Ig_sub"/>
</dbReference>
<dbReference type="PROSITE" id="PS51257">
    <property type="entry name" value="PROKAR_LIPOPROTEIN"/>
    <property type="match status" value="1"/>
</dbReference>
<dbReference type="InterPro" id="IPR037448">
    <property type="entry name" value="Zig-8"/>
</dbReference>
<feature type="domain" description="Ig-like" evidence="2">
    <location>
        <begin position="221"/>
        <end position="313"/>
    </location>
</feature>
<dbReference type="AlphaFoldDB" id="A0A164N9P7"/>
<dbReference type="STRING" id="35525.A0A164N9P7"/>
<reference evidence="3 4" key="1">
    <citation type="submission" date="2016-03" db="EMBL/GenBank/DDBJ databases">
        <title>EvidentialGene: Evidence-directed Construction of Genes on Genomes.</title>
        <authorList>
            <person name="Gilbert D.G."/>
            <person name="Choi J.-H."/>
            <person name="Mockaitis K."/>
            <person name="Colbourne J."/>
            <person name="Pfrender M."/>
        </authorList>
    </citation>
    <scope>NUCLEOTIDE SEQUENCE [LARGE SCALE GENOMIC DNA]</scope>
    <source>
        <strain evidence="3 4">Xinb3</strain>
        <tissue evidence="3">Complete organism</tissue>
    </source>
</reference>
<dbReference type="SMART" id="SM00408">
    <property type="entry name" value="IGc2"/>
    <property type="match status" value="2"/>
</dbReference>
<dbReference type="CDD" id="cd00096">
    <property type="entry name" value="Ig"/>
    <property type="match status" value="1"/>
</dbReference>
<evidence type="ECO:0000313" key="3">
    <source>
        <dbReference type="EMBL" id="KZS05762.1"/>
    </source>
</evidence>
<dbReference type="EMBL" id="LRGB01002864">
    <property type="protein sequence ID" value="KZS05762.1"/>
    <property type="molecule type" value="Genomic_DNA"/>
</dbReference>
<dbReference type="OrthoDB" id="5969816at2759"/>
<organism evidence="3 4">
    <name type="scientific">Daphnia magna</name>
    <dbReference type="NCBI Taxonomy" id="35525"/>
    <lineage>
        <taxon>Eukaryota</taxon>
        <taxon>Metazoa</taxon>
        <taxon>Ecdysozoa</taxon>
        <taxon>Arthropoda</taxon>
        <taxon>Crustacea</taxon>
        <taxon>Branchiopoda</taxon>
        <taxon>Diplostraca</taxon>
        <taxon>Cladocera</taxon>
        <taxon>Anomopoda</taxon>
        <taxon>Daphniidae</taxon>
        <taxon>Daphnia</taxon>
    </lineage>
</organism>
<proteinExistence type="predicted"/>
<dbReference type="InterPro" id="IPR007110">
    <property type="entry name" value="Ig-like_dom"/>
</dbReference>
<dbReference type="SMART" id="SM00406">
    <property type="entry name" value="IGv"/>
    <property type="match status" value="2"/>
</dbReference>
<name>A0A164N9P7_9CRUS</name>
<dbReference type="PROSITE" id="PS50835">
    <property type="entry name" value="IG_LIKE"/>
    <property type="match status" value="2"/>
</dbReference>
<protein>
    <submittedName>
        <fullName evidence="3">Putative Dpr9</fullName>
    </submittedName>
</protein>
<dbReference type="Gene3D" id="2.60.40.10">
    <property type="entry name" value="Immunoglobulins"/>
    <property type="match status" value="2"/>
</dbReference>
<feature type="domain" description="Ig-like" evidence="2">
    <location>
        <begin position="82"/>
        <end position="213"/>
    </location>
</feature>
<comment type="caution">
    <text evidence="3">The sequence shown here is derived from an EMBL/GenBank/DDBJ whole genome shotgun (WGS) entry which is preliminary data.</text>
</comment>
<dbReference type="SUPFAM" id="SSF48726">
    <property type="entry name" value="Immunoglobulin"/>
    <property type="match status" value="2"/>
</dbReference>
<evidence type="ECO:0000313" key="4">
    <source>
        <dbReference type="Proteomes" id="UP000076858"/>
    </source>
</evidence>
<keyword evidence="4" id="KW-1185">Reference proteome</keyword>
<dbReference type="SMART" id="SM00409">
    <property type="entry name" value="IG"/>
    <property type="match status" value="2"/>
</dbReference>
<evidence type="ECO:0000259" key="2">
    <source>
        <dbReference type="PROSITE" id="PS50835"/>
    </source>
</evidence>
<dbReference type="PANTHER" id="PTHR23279:SF36">
    <property type="entry name" value="DEFECTIVE PROBOSCIS EXTENSION RESPONSE 9, ISOFORM A"/>
    <property type="match status" value="1"/>
</dbReference>
<keyword evidence="1" id="KW-0732">Signal</keyword>
<dbReference type="InterPro" id="IPR003598">
    <property type="entry name" value="Ig_sub2"/>
</dbReference>
<dbReference type="Proteomes" id="UP000076858">
    <property type="component" value="Unassembled WGS sequence"/>
</dbReference>
<dbReference type="InterPro" id="IPR036179">
    <property type="entry name" value="Ig-like_dom_sf"/>
</dbReference>
<accession>A0A164N9P7</accession>
<dbReference type="InterPro" id="IPR013106">
    <property type="entry name" value="Ig_V-set"/>
</dbReference>
<gene>
    <name evidence="3" type="ORF">APZ42_031021</name>
</gene>
<dbReference type="GO" id="GO:0050808">
    <property type="term" value="P:synapse organization"/>
    <property type="evidence" value="ECO:0007669"/>
    <property type="project" value="TreeGrafter"/>
</dbReference>
<dbReference type="FunFam" id="2.60.40.10:FF:000533">
    <property type="entry name" value="Uncharacterized protein, isoform A"/>
    <property type="match status" value="1"/>
</dbReference>
<sequence>MIARLRYVVFAFSLVASGCCNVADVSKNEASIVTSSITTIADGTVMAAKTESPLAPPQSMNLETSFDSTKNSDDKILSLKGPRFVPEASKNITALAGRVASLNCRIKNLDNWTVSWVRHRDVSLLTVAGYTYSSDQRFRAVHKPYFGEQSLASSSQAGATSSGSKQQVQHLNSDLESLTDTYQDWGLEIHSSQPRDSGIYECQISTTPHRSLFVHLRVVEPSTTVLGGSEVFVGMGSTINLTCVIRLSPEPPNTIRWQHNNQMIGYDSNRGGVSVVTEKGIESSSSLLIQNARPADSGKYVCRPDNAEPATVNVHVLNGESPAAMQHGCSARQLSSTVLFFLSVAMAVATNVKTQRNIWSFIYGVT</sequence>
<dbReference type="GO" id="GO:0032589">
    <property type="term" value="C:neuron projection membrane"/>
    <property type="evidence" value="ECO:0007669"/>
    <property type="project" value="TreeGrafter"/>
</dbReference>
<feature type="signal peptide" evidence="1">
    <location>
        <begin position="1"/>
        <end position="18"/>
    </location>
</feature>
<feature type="chain" id="PRO_5007851947" evidence="1">
    <location>
        <begin position="19"/>
        <end position="366"/>
    </location>
</feature>
<dbReference type="PANTHER" id="PTHR23279">
    <property type="entry name" value="DEFECTIVE PROBOSCIS EXTENSION RESPONSE DPR -RELATED"/>
    <property type="match status" value="1"/>
</dbReference>
<evidence type="ECO:0000256" key="1">
    <source>
        <dbReference type="SAM" id="SignalP"/>
    </source>
</evidence>